<dbReference type="PANTHER" id="PTHR19229:SF211">
    <property type="entry name" value="ABC TRANSPORTER A FAMILY MEMBER 7-LIKE ISOFORM X1"/>
    <property type="match status" value="1"/>
</dbReference>
<evidence type="ECO:0000256" key="2">
    <source>
        <dbReference type="ARBA" id="ARBA00008526"/>
    </source>
</evidence>
<dbReference type="InterPro" id="IPR003439">
    <property type="entry name" value="ABC_transporter-like_ATP-bd"/>
</dbReference>
<evidence type="ECO:0000256" key="3">
    <source>
        <dbReference type="ARBA" id="ARBA00022692"/>
    </source>
</evidence>
<feature type="domain" description="ABC transporter" evidence="9">
    <location>
        <begin position="548"/>
        <end position="780"/>
    </location>
</feature>
<dbReference type="EMBL" id="JAYDYQ010002533">
    <property type="protein sequence ID" value="KAK4485761.1"/>
    <property type="molecule type" value="Genomic_DNA"/>
</dbReference>
<evidence type="ECO:0000256" key="1">
    <source>
        <dbReference type="ARBA" id="ARBA00004141"/>
    </source>
</evidence>
<dbReference type="CDD" id="cd03263">
    <property type="entry name" value="ABC_subfamily_A"/>
    <property type="match status" value="1"/>
</dbReference>
<organism evidence="10 11">
    <name type="scientific">Penstemon davidsonii</name>
    <dbReference type="NCBI Taxonomy" id="160366"/>
    <lineage>
        <taxon>Eukaryota</taxon>
        <taxon>Viridiplantae</taxon>
        <taxon>Streptophyta</taxon>
        <taxon>Embryophyta</taxon>
        <taxon>Tracheophyta</taxon>
        <taxon>Spermatophyta</taxon>
        <taxon>Magnoliopsida</taxon>
        <taxon>eudicotyledons</taxon>
        <taxon>Gunneridae</taxon>
        <taxon>Pentapetalae</taxon>
        <taxon>asterids</taxon>
        <taxon>lamiids</taxon>
        <taxon>Lamiales</taxon>
        <taxon>Plantaginaceae</taxon>
        <taxon>Cheloneae</taxon>
        <taxon>Penstemon</taxon>
    </lineage>
</organism>
<keyword evidence="11" id="KW-1185">Reference proteome</keyword>
<accession>A0ABR0D917</accession>
<feature type="transmembrane region" description="Helical" evidence="8">
    <location>
        <begin position="12"/>
        <end position="30"/>
    </location>
</feature>
<dbReference type="InterPro" id="IPR013525">
    <property type="entry name" value="ABC2_TM"/>
</dbReference>
<gene>
    <name evidence="10" type="ORF">RD792_008407</name>
</gene>
<keyword evidence="6 8" id="KW-1133">Transmembrane helix</keyword>
<dbReference type="Pfam" id="PF24526">
    <property type="entry name" value="ABCA12_C"/>
    <property type="match status" value="1"/>
</dbReference>
<feature type="transmembrane region" description="Helical" evidence="8">
    <location>
        <begin position="317"/>
        <end position="346"/>
    </location>
</feature>
<dbReference type="PROSITE" id="PS00211">
    <property type="entry name" value="ABC_TRANSPORTER_1"/>
    <property type="match status" value="1"/>
</dbReference>
<dbReference type="InterPro" id="IPR003593">
    <property type="entry name" value="AAA+_ATPase"/>
</dbReference>
<feature type="transmembrane region" description="Helical" evidence="8">
    <location>
        <begin position="358"/>
        <end position="379"/>
    </location>
</feature>
<evidence type="ECO:0000313" key="11">
    <source>
        <dbReference type="Proteomes" id="UP001291926"/>
    </source>
</evidence>
<evidence type="ECO:0000259" key="9">
    <source>
        <dbReference type="PROSITE" id="PS50893"/>
    </source>
</evidence>
<feature type="transmembrane region" description="Helical" evidence="8">
    <location>
        <begin position="275"/>
        <end position="297"/>
    </location>
</feature>
<dbReference type="InterPro" id="IPR026082">
    <property type="entry name" value="ABCA"/>
</dbReference>
<protein>
    <recommendedName>
        <fullName evidence="9">ABC transporter domain-containing protein</fullName>
    </recommendedName>
</protein>
<evidence type="ECO:0000256" key="4">
    <source>
        <dbReference type="ARBA" id="ARBA00022741"/>
    </source>
</evidence>
<comment type="caution">
    <text evidence="10">The sequence shown here is derived from an EMBL/GenBank/DDBJ whole genome shotgun (WGS) entry which is preliminary data.</text>
</comment>
<feature type="transmembrane region" description="Helical" evidence="8">
    <location>
        <begin position="466"/>
        <end position="484"/>
    </location>
</feature>
<dbReference type="SMART" id="SM00382">
    <property type="entry name" value="AAA"/>
    <property type="match status" value="1"/>
</dbReference>
<evidence type="ECO:0000256" key="5">
    <source>
        <dbReference type="ARBA" id="ARBA00022840"/>
    </source>
</evidence>
<evidence type="ECO:0000256" key="7">
    <source>
        <dbReference type="ARBA" id="ARBA00023136"/>
    </source>
</evidence>
<dbReference type="SUPFAM" id="SSF52540">
    <property type="entry name" value="P-loop containing nucleoside triphosphate hydrolases"/>
    <property type="match status" value="1"/>
</dbReference>
<name>A0ABR0D917_9LAMI</name>
<keyword evidence="3 8" id="KW-0812">Transmembrane</keyword>
<comment type="subcellular location">
    <subcellularLocation>
        <location evidence="1">Membrane</location>
        <topology evidence="1">Multi-pass membrane protein</topology>
    </subcellularLocation>
</comment>
<evidence type="ECO:0000256" key="6">
    <source>
        <dbReference type="ARBA" id="ARBA00022989"/>
    </source>
</evidence>
<dbReference type="Proteomes" id="UP001291926">
    <property type="component" value="Unassembled WGS sequence"/>
</dbReference>
<keyword evidence="7 8" id="KW-0472">Membrane</keyword>
<dbReference type="Pfam" id="PF12698">
    <property type="entry name" value="ABC2_membrane_3"/>
    <property type="match status" value="1"/>
</dbReference>
<feature type="transmembrane region" description="Helical" evidence="8">
    <location>
        <begin position="385"/>
        <end position="404"/>
    </location>
</feature>
<dbReference type="PANTHER" id="PTHR19229">
    <property type="entry name" value="ATP-BINDING CASSETTE TRANSPORTER SUBFAMILY A ABCA"/>
    <property type="match status" value="1"/>
</dbReference>
<dbReference type="InterPro" id="IPR017871">
    <property type="entry name" value="ABC_transporter-like_CS"/>
</dbReference>
<reference evidence="10 11" key="1">
    <citation type="journal article" date="2023" name="bioRxiv">
        <title>Genome report: Whole genome sequence and annotation of Penstemon davidsonii.</title>
        <authorList>
            <person name="Ostevik K.L."/>
            <person name="Alabady M."/>
            <person name="Zhang M."/>
            <person name="Rausher M.D."/>
        </authorList>
    </citation>
    <scope>NUCLEOTIDE SEQUENCE [LARGE SCALE GENOMIC DNA]</scope>
    <source>
        <strain evidence="10">DNT005</strain>
        <tissue evidence="10">Whole leaf</tissue>
    </source>
</reference>
<keyword evidence="5" id="KW-0067">ATP-binding</keyword>
<sequence>MQKRHVRSNLRIVLFPVVIFTVIGIGLYIFKKKTAPKHFEPSYYTEETPALLQVPHSIYRVVRSKSMSSTDFPDASCRKRKESCPATILITGENRTFGEGVAKAMLISPRPNNKSNGLVGTSRETNTQFGNDLFDGGYTYQVQSNCLNSSPPSMDNYIDVACVEGLPLWRMSYSEINNELYKVLISYFLFLFQAYDFQNSSTKGFNVNIGYNSTYRVRSPDQELNPNVVRVQKAENMITNGFLQFLRGPSTKMILESVSETPFLKFEYPDFDQPAMMVILYVWMIHQLFPVFLQSLVYEKQQKLRMMMAMHGLGNEAYWMIMYLYFLVISILYICAYLVAGTLAGLPIFIKNSVSVQFTFYFVFMNLQISMSFLLSPLFKRAKGASVFGVFMVFGTGLLGAFLFRSWVQDPSINRIWIMALEVYPGFALYRGIDELEDYGKGAAKARTFGIQWRHLKDNTSGMREVLIIMTFTWLVFVLIAYCVDNISSLRSRLSFLTKSQMNTSSSSNSDMEPNMFVQMEKEDITLERKKVEQLQNGPNSLYSAICYDLKKIYPGRDGNPDKYAVKGAHLALPRGECFGMLGPNGAGKTTFISMMNGLLEPTSGTASIEGLDLRNQMHMIHTIMGVCPQHDLIWDTLTGREHLRFYGRLKNLSGSSLTKAVDDSLRGVDLLQDGNKLAGKYSGGMKRKLSVAIALIGNPKIVYLDEPSTGLDPASKNKLWEVILEAKKDRTIILTTHSMEEAERLCDRIGIFADGGFQCLGSSDELKSRYGGSYILTITTTPEIIEEVQGVIEGFCPGATRTYCLSGTQKFELPKTNIKKSEIFGAVKLAKKRFPIQTWGVTETTLEDVFIKVAVEADSSIV</sequence>
<feature type="transmembrane region" description="Helical" evidence="8">
    <location>
        <begin position="416"/>
        <end position="433"/>
    </location>
</feature>
<comment type="similarity">
    <text evidence="2">Belongs to the ABC transporter superfamily. ABCA family. CPR flippase (TC 3.A.1.211) subfamily.</text>
</comment>
<dbReference type="InterPro" id="IPR027417">
    <property type="entry name" value="P-loop_NTPase"/>
</dbReference>
<dbReference type="Pfam" id="PF00005">
    <property type="entry name" value="ABC_tran"/>
    <property type="match status" value="1"/>
</dbReference>
<evidence type="ECO:0000256" key="8">
    <source>
        <dbReference type="SAM" id="Phobius"/>
    </source>
</evidence>
<dbReference type="Gene3D" id="3.40.50.300">
    <property type="entry name" value="P-loop containing nucleotide triphosphate hydrolases"/>
    <property type="match status" value="1"/>
</dbReference>
<evidence type="ECO:0000313" key="10">
    <source>
        <dbReference type="EMBL" id="KAK4485761.1"/>
    </source>
</evidence>
<keyword evidence="4" id="KW-0547">Nucleotide-binding</keyword>
<proteinExistence type="inferred from homology"/>
<dbReference type="PROSITE" id="PS50893">
    <property type="entry name" value="ABC_TRANSPORTER_2"/>
    <property type="match status" value="1"/>
</dbReference>